<evidence type="ECO:0000313" key="1">
    <source>
        <dbReference type="EMBL" id="BAR99249.1"/>
    </source>
</evidence>
<gene>
    <name evidence="1" type="ORF">BV133_1656</name>
</gene>
<organism evidence="1">
    <name type="scientific">Blastochloris viridis</name>
    <name type="common">Rhodopseudomonas viridis</name>
    <dbReference type="NCBI Taxonomy" id="1079"/>
    <lineage>
        <taxon>Bacteria</taxon>
        <taxon>Pseudomonadati</taxon>
        <taxon>Pseudomonadota</taxon>
        <taxon>Alphaproteobacteria</taxon>
        <taxon>Hyphomicrobiales</taxon>
        <taxon>Blastochloridaceae</taxon>
        <taxon>Blastochloris</taxon>
    </lineage>
</organism>
<reference evidence="1" key="1">
    <citation type="journal article" date="2015" name="Genome Announc.">
        <title>Complete Genome Sequence of the Bacteriochlorophyll b-Producing Photosynthetic Bacterium Blastochloris viridis.</title>
        <authorList>
            <person name="Tsukatani Y."/>
            <person name="Hirose Y."/>
            <person name="Harada J."/>
            <person name="Misawa N."/>
            <person name="Mori K."/>
            <person name="Inoue K."/>
            <person name="Tamiaki H."/>
        </authorList>
    </citation>
    <scope>NUCLEOTIDE SEQUENCE [LARGE SCALE GENOMIC DNA]</scope>
    <source>
        <strain evidence="1">DSM 133</strain>
    </source>
</reference>
<sequence>MMRHHALVRKQRPSEPNVNPKILTWLIEVTTGSFSVAGIIFG</sequence>
<dbReference type="AlphaFoldDB" id="A0A182D1D8"/>
<dbReference type="EMBL" id="AP014854">
    <property type="protein sequence ID" value="BAR99249.1"/>
    <property type="molecule type" value="Genomic_DNA"/>
</dbReference>
<name>A0A182D1D8_BLAVI</name>
<protein>
    <submittedName>
        <fullName evidence="1">Uncharacterized protein</fullName>
    </submittedName>
</protein>
<proteinExistence type="predicted"/>
<accession>A0A182D1D8</accession>